<evidence type="ECO:0000259" key="4">
    <source>
        <dbReference type="Pfam" id="PF00849"/>
    </source>
</evidence>
<dbReference type="InterPro" id="IPR006224">
    <property type="entry name" value="PsdUridine_synth_RluA-like_CS"/>
</dbReference>
<dbReference type="CDD" id="cd02869">
    <property type="entry name" value="PseudoU_synth_RluA_like"/>
    <property type="match status" value="1"/>
</dbReference>
<dbReference type="EMBL" id="BMXI01000011">
    <property type="protein sequence ID" value="GHC57818.1"/>
    <property type="molecule type" value="Genomic_DNA"/>
</dbReference>
<dbReference type="PANTHER" id="PTHR21600:SF44">
    <property type="entry name" value="RIBOSOMAL LARGE SUBUNIT PSEUDOURIDINE SYNTHASE D"/>
    <property type="match status" value="1"/>
</dbReference>
<keyword evidence="2" id="KW-0413">Isomerase</keyword>
<dbReference type="InterPro" id="IPR006145">
    <property type="entry name" value="PsdUridine_synth_RsuA/RluA"/>
</dbReference>
<protein>
    <recommendedName>
        <fullName evidence="4">Pseudouridine synthase RsuA/RluA-like domain-containing protein</fullName>
    </recommendedName>
</protein>
<evidence type="ECO:0000256" key="1">
    <source>
        <dbReference type="ARBA" id="ARBA00010876"/>
    </source>
</evidence>
<dbReference type="InterPro" id="IPR020103">
    <property type="entry name" value="PsdUridine_synth_cat_dom_sf"/>
</dbReference>
<dbReference type="InterPro" id="IPR050188">
    <property type="entry name" value="RluA_PseudoU_synthase"/>
</dbReference>
<reference evidence="5" key="2">
    <citation type="submission" date="2020-09" db="EMBL/GenBank/DDBJ databases">
        <authorList>
            <person name="Sun Q."/>
            <person name="Kim S."/>
        </authorList>
    </citation>
    <scope>NUCLEOTIDE SEQUENCE</scope>
    <source>
        <strain evidence="5">KCTC 12988</strain>
    </source>
</reference>
<dbReference type="RefSeq" id="WP_189570547.1">
    <property type="nucleotide sequence ID" value="NZ_BMXI01000011.1"/>
</dbReference>
<proteinExistence type="inferred from homology"/>
<keyword evidence="6" id="KW-1185">Reference proteome</keyword>
<organism evidence="5 6">
    <name type="scientific">Roseibacillus persicicus</name>
    <dbReference type="NCBI Taxonomy" id="454148"/>
    <lineage>
        <taxon>Bacteria</taxon>
        <taxon>Pseudomonadati</taxon>
        <taxon>Verrucomicrobiota</taxon>
        <taxon>Verrucomicrobiia</taxon>
        <taxon>Verrucomicrobiales</taxon>
        <taxon>Verrucomicrobiaceae</taxon>
        <taxon>Roseibacillus</taxon>
    </lineage>
</organism>
<dbReference type="Proteomes" id="UP000644507">
    <property type="component" value="Unassembled WGS sequence"/>
</dbReference>
<evidence type="ECO:0000256" key="2">
    <source>
        <dbReference type="ARBA" id="ARBA00023235"/>
    </source>
</evidence>
<dbReference type="Pfam" id="PF00849">
    <property type="entry name" value="PseudoU_synth_2"/>
    <property type="match status" value="1"/>
</dbReference>
<dbReference type="GO" id="GO:0009982">
    <property type="term" value="F:pseudouridine synthase activity"/>
    <property type="evidence" value="ECO:0007669"/>
    <property type="project" value="InterPro"/>
</dbReference>
<reference evidence="5" key="1">
    <citation type="journal article" date="2014" name="Int. J. Syst. Evol. Microbiol.">
        <title>Complete genome sequence of Corynebacterium casei LMG S-19264T (=DSM 44701T), isolated from a smear-ripened cheese.</title>
        <authorList>
            <consortium name="US DOE Joint Genome Institute (JGI-PGF)"/>
            <person name="Walter F."/>
            <person name="Albersmeier A."/>
            <person name="Kalinowski J."/>
            <person name="Ruckert C."/>
        </authorList>
    </citation>
    <scope>NUCLEOTIDE SEQUENCE</scope>
    <source>
        <strain evidence="5">KCTC 12988</strain>
    </source>
</reference>
<dbReference type="GO" id="GO:0003723">
    <property type="term" value="F:RNA binding"/>
    <property type="evidence" value="ECO:0007669"/>
    <property type="project" value="InterPro"/>
</dbReference>
<comment type="similarity">
    <text evidence="1">Belongs to the pseudouridine synthase RluA family.</text>
</comment>
<evidence type="ECO:0000256" key="3">
    <source>
        <dbReference type="SAM" id="MobiDB-lite"/>
    </source>
</evidence>
<gene>
    <name evidence="5" type="ORF">GCM10007100_25840</name>
</gene>
<dbReference type="AlphaFoldDB" id="A0A918TPP4"/>
<name>A0A918TPP4_9BACT</name>
<feature type="domain" description="Pseudouridine synthase RsuA/RluA-like" evidence="4">
    <location>
        <begin position="28"/>
        <end position="179"/>
    </location>
</feature>
<dbReference type="GO" id="GO:0140098">
    <property type="term" value="F:catalytic activity, acting on RNA"/>
    <property type="evidence" value="ECO:0007669"/>
    <property type="project" value="UniProtKB-ARBA"/>
</dbReference>
<comment type="caution">
    <text evidence="5">The sequence shown here is derived from an EMBL/GenBank/DDBJ whole genome shotgun (WGS) entry which is preliminary data.</text>
</comment>
<dbReference type="PROSITE" id="PS01129">
    <property type="entry name" value="PSI_RLU"/>
    <property type="match status" value="1"/>
</dbReference>
<accession>A0A918TPP4</accession>
<dbReference type="Gene3D" id="3.30.2350.10">
    <property type="entry name" value="Pseudouridine synthase"/>
    <property type="match status" value="1"/>
</dbReference>
<evidence type="ECO:0000313" key="5">
    <source>
        <dbReference type="EMBL" id="GHC57818.1"/>
    </source>
</evidence>
<dbReference type="SUPFAM" id="SSF55120">
    <property type="entry name" value="Pseudouridine synthase"/>
    <property type="match status" value="1"/>
</dbReference>
<sequence length="254" mass="29107">MSDNDKNFKRPPKKYHPKGITFLYEDRDILVVEKVSGLLTVSSEKVRENTAFYLLNDYVRKGNPKSPHRIFIVHRLDRDTSGVLVFAKSEKAKHFLQDQWHDFKKTYYAVVDGEPPEREGVVTSYLTENAIHKVYSTTDQKKGKLAKTAYKVIKQGQGNSLLEIDLLTGRKNQIRVHLSDIGCPVVGDKKYRGEKPEAETPKPAQKSKGPARKRPRLALHSASLTLIHPFSKKEMTFDTIIPPYFESLVRKTRE</sequence>
<dbReference type="PANTHER" id="PTHR21600">
    <property type="entry name" value="MITOCHONDRIAL RNA PSEUDOURIDINE SYNTHASE"/>
    <property type="match status" value="1"/>
</dbReference>
<dbReference type="GO" id="GO:0000455">
    <property type="term" value="P:enzyme-directed rRNA pseudouridine synthesis"/>
    <property type="evidence" value="ECO:0007669"/>
    <property type="project" value="TreeGrafter"/>
</dbReference>
<feature type="compositionally biased region" description="Basic and acidic residues" evidence="3">
    <location>
        <begin position="189"/>
        <end position="200"/>
    </location>
</feature>
<feature type="region of interest" description="Disordered" evidence="3">
    <location>
        <begin position="189"/>
        <end position="215"/>
    </location>
</feature>
<evidence type="ECO:0000313" key="6">
    <source>
        <dbReference type="Proteomes" id="UP000644507"/>
    </source>
</evidence>